<accession>A0ABV4WL51</accession>
<feature type="domain" description="DUF5615" evidence="1">
    <location>
        <begin position="5"/>
        <end position="114"/>
    </location>
</feature>
<reference evidence="2 3" key="1">
    <citation type="submission" date="2024-09" db="EMBL/GenBank/DDBJ databases">
        <title>Floridaenema gen nov. (Aerosakkonemataceae, Aerosakkonematales ord. nov., Cyanobacteria) from benthic tropical and subtropical fresh waters, with the description of four new species.</title>
        <authorList>
            <person name="Moretto J.A."/>
            <person name="Berthold D.E."/>
            <person name="Lefler F.W."/>
            <person name="Huang I.-S."/>
            <person name="Laughinghouse H. IV."/>
        </authorList>
    </citation>
    <scope>NUCLEOTIDE SEQUENCE [LARGE SCALE GENOMIC DNA]</scope>
    <source>
        <strain evidence="2 3">BLCC-F167</strain>
    </source>
</reference>
<dbReference type="Pfam" id="PF18480">
    <property type="entry name" value="DUF5615"/>
    <property type="match status" value="1"/>
</dbReference>
<evidence type="ECO:0000313" key="3">
    <source>
        <dbReference type="Proteomes" id="UP001576780"/>
    </source>
</evidence>
<sequence length="119" mass="13472">MSLSLLLDEDSQAKYLVNLLRVAGHDVLTVNEADLMSREDSAVLDYARIQERVLLTRNCSDFQELHQANPVHPGILAVFQDPNPVKNMSYQAIIQAIANLEAANYAIENQFVILNQWNY</sequence>
<evidence type="ECO:0000259" key="1">
    <source>
        <dbReference type="Pfam" id="PF18480"/>
    </source>
</evidence>
<organism evidence="2 3">
    <name type="scientific">Floridaenema evergladense BLCC-F167</name>
    <dbReference type="NCBI Taxonomy" id="3153639"/>
    <lineage>
        <taxon>Bacteria</taxon>
        <taxon>Bacillati</taxon>
        <taxon>Cyanobacteriota</taxon>
        <taxon>Cyanophyceae</taxon>
        <taxon>Oscillatoriophycideae</taxon>
        <taxon>Aerosakkonematales</taxon>
        <taxon>Aerosakkonemataceae</taxon>
        <taxon>Floridanema</taxon>
        <taxon>Floridanema evergladense</taxon>
    </lineage>
</organism>
<gene>
    <name evidence="2" type="ORF">ACE1CA_12775</name>
</gene>
<comment type="caution">
    <text evidence="2">The sequence shown here is derived from an EMBL/GenBank/DDBJ whole genome shotgun (WGS) entry which is preliminary data.</text>
</comment>
<dbReference type="Proteomes" id="UP001576780">
    <property type="component" value="Unassembled WGS sequence"/>
</dbReference>
<keyword evidence="3" id="KW-1185">Reference proteome</keyword>
<name>A0ABV4WL51_9CYAN</name>
<dbReference type="InterPro" id="IPR041049">
    <property type="entry name" value="DUF5615"/>
</dbReference>
<dbReference type="RefSeq" id="WP_413277811.1">
    <property type="nucleotide sequence ID" value="NZ_JBHFNT010000107.1"/>
</dbReference>
<dbReference type="EMBL" id="JBHFNT010000107">
    <property type="protein sequence ID" value="MFB2835398.1"/>
    <property type="molecule type" value="Genomic_DNA"/>
</dbReference>
<evidence type="ECO:0000313" key="2">
    <source>
        <dbReference type="EMBL" id="MFB2835398.1"/>
    </source>
</evidence>
<proteinExistence type="predicted"/>
<protein>
    <submittedName>
        <fullName evidence="2">DUF5615 family PIN-like protein</fullName>
    </submittedName>
</protein>